<dbReference type="Proteomes" id="UP000297626">
    <property type="component" value="Unassembled WGS sequence"/>
</dbReference>
<dbReference type="AlphaFoldDB" id="A0A4R9BS82"/>
<feature type="region of interest" description="Disordered" evidence="1">
    <location>
        <begin position="1"/>
        <end position="20"/>
    </location>
</feature>
<evidence type="ECO:0000256" key="1">
    <source>
        <dbReference type="SAM" id="MobiDB-lite"/>
    </source>
</evidence>
<organism evidence="2 3">
    <name type="scientific">Cryobacterium serini</name>
    <dbReference type="NCBI Taxonomy" id="1259201"/>
    <lineage>
        <taxon>Bacteria</taxon>
        <taxon>Bacillati</taxon>
        <taxon>Actinomycetota</taxon>
        <taxon>Actinomycetes</taxon>
        <taxon>Micrococcales</taxon>
        <taxon>Microbacteriaceae</taxon>
        <taxon>Cryobacterium</taxon>
    </lineage>
</organism>
<gene>
    <name evidence="2" type="ORF">E3T51_04665</name>
</gene>
<comment type="caution">
    <text evidence="2">The sequence shown here is derived from an EMBL/GenBank/DDBJ whole genome shotgun (WGS) entry which is preliminary data.</text>
</comment>
<protein>
    <submittedName>
        <fullName evidence="2">Uncharacterized protein</fullName>
    </submittedName>
</protein>
<reference evidence="2 3" key="1">
    <citation type="submission" date="2019-03" db="EMBL/GenBank/DDBJ databases">
        <title>Genomics of glacier-inhabiting Cryobacterium strains.</title>
        <authorList>
            <person name="Liu Q."/>
            <person name="Xin Y.-H."/>
        </authorList>
    </citation>
    <scope>NUCLEOTIDE SEQUENCE [LARGE SCALE GENOMIC DNA]</scope>
    <source>
        <strain evidence="2 3">Sr54</strain>
    </source>
</reference>
<evidence type="ECO:0000313" key="2">
    <source>
        <dbReference type="EMBL" id="TFD89995.1"/>
    </source>
</evidence>
<sequence length="320" mass="35016">MHKLNKKTETEEGAGGITSNYDDARRNLIKTLGSILRKPVLAVVIAGTMSLSFGGCAANGEETDAEPLVTPTDAVQEPVTAFAFGDVVSLATVTDDLGTYTHMTISPEAEAMSLNTAIIDPTVAETGYTDADTLSAQKFIVTFSIEEVYDSSTIDTHRTVGWEAWKEKNREKYILESQVSILDNNDGVDRPGLINNNDLDRNPEFIRDGGARMQDATIDVTSITATDDPTWGKFFGFTMTGSADYRVTDAAAIAAAKVEFPDWSAEDLEAKLETDLLDNTGTNVWRTTYSLNFTVMKEDGRWKIGGYDNQFSSNGNLWIR</sequence>
<name>A0A4R9BS82_9MICO</name>
<proteinExistence type="predicted"/>
<feature type="compositionally biased region" description="Basic and acidic residues" evidence="1">
    <location>
        <begin position="1"/>
        <end position="10"/>
    </location>
</feature>
<dbReference type="RefSeq" id="WP_134528105.1">
    <property type="nucleotide sequence ID" value="NZ_SOHN01000008.1"/>
</dbReference>
<evidence type="ECO:0000313" key="3">
    <source>
        <dbReference type="Proteomes" id="UP000297626"/>
    </source>
</evidence>
<keyword evidence="3" id="KW-1185">Reference proteome</keyword>
<accession>A0A4R9BS82</accession>
<dbReference type="EMBL" id="SOHN01000008">
    <property type="protein sequence ID" value="TFD89995.1"/>
    <property type="molecule type" value="Genomic_DNA"/>
</dbReference>